<evidence type="ECO:0000313" key="2">
    <source>
        <dbReference type="EMBL" id="PON76189.1"/>
    </source>
</evidence>
<proteinExistence type="predicted"/>
<evidence type="ECO:0000313" key="3">
    <source>
        <dbReference type="Proteomes" id="UP000237105"/>
    </source>
</evidence>
<dbReference type="OrthoDB" id="10462622at2759"/>
<dbReference type="AlphaFoldDB" id="A0A2P5DSE1"/>
<protein>
    <submittedName>
        <fullName evidence="2">Uncharacterized protein</fullName>
    </submittedName>
</protein>
<comment type="caution">
    <text evidence="2">The sequence shown here is derived from an EMBL/GenBank/DDBJ whole genome shotgun (WGS) entry which is preliminary data.</text>
</comment>
<accession>A0A2P5DSE1</accession>
<gene>
    <name evidence="2" type="ORF">PanWU01x14_036070</name>
</gene>
<dbReference type="EMBL" id="JXTB01000019">
    <property type="protein sequence ID" value="PON76189.1"/>
    <property type="molecule type" value="Genomic_DNA"/>
</dbReference>
<sequence>MSSIPIHLPERKMQKTKKNSIHMQPSILTITFPLKAEHQSSRPSQLIRDQKKEGGGEDFKKKIKQNIIPLLLFPHRGEQNQKGLLPNPRKHGEPDMKKKNVQL</sequence>
<feature type="compositionally biased region" description="Basic and acidic residues" evidence="1">
    <location>
        <begin position="90"/>
        <end position="103"/>
    </location>
</feature>
<reference evidence="3" key="1">
    <citation type="submission" date="2016-06" db="EMBL/GenBank/DDBJ databases">
        <title>Parallel loss of symbiosis genes in relatives of nitrogen-fixing non-legume Parasponia.</title>
        <authorList>
            <person name="Van Velzen R."/>
            <person name="Holmer R."/>
            <person name="Bu F."/>
            <person name="Rutten L."/>
            <person name="Van Zeijl A."/>
            <person name="Liu W."/>
            <person name="Santuari L."/>
            <person name="Cao Q."/>
            <person name="Sharma T."/>
            <person name="Shen D."/>
            <person name="Roswanjaya Y."/>
            <person name="Wardhani T."/>
            <person name="Kalhor M.S."/>
            <person name="Jansen J."/>
            <person name="Van den Hoogen J."/>
            <person name="Gungor B."/>
            <person name="Hartog M."/>
            <person name="Hontelez J."/>
            <person name="Verver J."/>
            <person name="Yang W.-C."/>
            <person name="Schijlen E."/>
            <person name="Repin R."/>
            <person name="Schilthuizen M."/>
            <person name="Schranz E."/>
            <person name="Heidstra R."/>
            <person name="Miyata K."/>
            <person name="Fedorova E."/>
            <person name="Kohlen W."/>
            <person name="Bisseling T."/>
            <person name="Smit S."/>
            <person name="Geurts R."/>
        </authorList>
    </citation>
    <scope>NUCLEOTIDE SEQUENCE [LARGE SCALE GENOMIC DNA]</scope>
    <source>
        <strain evidence="3">cv. WU1-14</strain>
    </source>
</reference>
<name>A0A2P5DSE1_PARAD</name>
<keyword evidence="3" id="KW-1185">Reference proteome</keyword>
<feature type="region of interest" description="Disordered" evidence="1">
    <location>
        <begin position="1"/>
        <end position="23"/>
    </location>
</feature>
<evidence type="ECO:0000256" key="1">
    <source>
        <dbReference type="SAM" id="MobiDB-lite"/>
    </source>
</evidence>
<organism evidence="2 3">
    <name type="scientific">Parasponia andersonii</name>
    <name type="common">Sponia andersonii</name>
    <dbReference type="NCBI Taxonomy" id="3476"/>
    <lineage>
        <taxon>Eukaryota</taxon>
        <taxon>Viridiplantae</taxon>
        <taxon>Streptophyta</taxon>
        <taxon>Embryophyta</taxon>
        <taxon>Tracheophyta</taxon>
        <taxon>Spermatophyta</taxon>
        <taxon>Magnoliopsida</taxon>
        <taxon>eudicotyledons</taxon>
        <taxon>Gunneridae</taxon>
        <taxon>Pentapetalae</taxon>
        <taxon>rosids</taxon>
        <taxon>fabids</taxon>
        <taxon>Rosales</taxon>
        <taxon>Cannabaceae</taxon>
        <taxon>Parasponia</taxon>
    </lineage>
</organism>
<dbReference type="Proteomes" id="UP000237105">
    <property type="component" value="Unassembled WGS sequence"/>
</dbReference>
<feature type="region of interest" description="Disordered" evidence="1">
    <location>
        <begin position="74"/>
        <end position="103"/>
    </location>
</feature>
<feature type="region of interest" description="Disordered" evidence="1">
    <location>
        <begin position="36"/>
        <end position="60"/>
    </location>
</feature>
<feature type="compositionally biased region" description="Basic and acidic residues" evidence="1">
    <location>
        <begin position="48"/>
        <end position="60"/>
    </location>
</feature>